<dbReference type="GO" id="GO:0030131">
    <property type="term" value="C:clathrin adaptor complex"/>
    <property type="evidence" value="ECO:0007669"/>
    <property type="project" value="UniProtKB-UniRule"/>
</dbReference>
<gene>
    <name evidence="7" type="ORF">ARMOST_04893</name>
</gene>
<dbReference type="OrthoDB" id="870at2759"/>
<evidence type="ECO:0000313" key="8">
    <source>
        <dbReference type="Proteomes" id="UP000219338"/>
    </source>
</evidence>
<dbReference type="InterPro" id="IPR001392">
    <property type="entry name" value="Clathrin_mu"/>
</dbReference>
<sequence>MPLDALVILDPIRPIVGSGPLLEIDGGDGDPVSITPTGTAAHVQWNDLRLVCALSPPTDPLVGFAFIHAFIDVLTSYFGPNTSAATIRDNFDVVYELLAEALDAGHPLTTAPNALKDIVIPPSLLSSLLPTSTALPKPFSSPIPWRRAPPVRHSPNEIYFDLLESLDGVVSRSGHATKLITTGVLRANALLSGTPDCLLAFTNPNVITQPSFHPCVRLARWSANRSLSFVPPDGRFVLMDYELVTPPALPMSVKIHVSIEEGKAEITLTPRLPLESLLVSLPLGNVSGVRATGAPWSWDSQARTLKWDIHSPPKNSRYVLNVTFAAEKSVRPTHVLSTSFTVANVANGSTFSGLRVGKFSVSEDYTPYKGVRGRAEGKIEWRW</sequence>
<comment type="subcellular location">
    <subcellularLocation>
        <location evidence="1">Endomembrane system</location>
    </subcellularLocation>
</comment>
<proteinExistence type="inferred from homology"/>
<dbReference type="OMA" id="INVHFTI"/>
<comment type="similarity">
    <text evidence="5">Belongs to the adaptor complexes medium subunit family.</text>
</comment>
<evidence type="ECO:0000256" key="4">
    <source>
        <dbReference type="ARBA" id="ARBA00023136"/>
    </source>
</evidence>
<dbReference type="Proteomes" id="UP000219338">
    <property type="component" value="Unassembled WGS sequence"/>
</dbReference>
<dbReference type="InterPro" id="IPR028565">
    <property type="entry name" value="MHD"/>
</dbReference>
<dbReference type="InterPro" id="IPR050431">
    <property type="entry name" value="Adaptor_comp_med_subunit"/>
</dbReference>
<reference evidence="8" key="1">
    <citation type="journal article" date="2017" name="Nat. Ecol. Evol.">
        <title>Genome expansion and lineage-specific genetic innovations in the forest pathogenic fungi Armillaria.</title>
        <authorList>
            <person name="Sipos G."/>
            <person name="Prasanna A.N."/>
            <person name="Walter M.C."/>
            <person name="O'Connor E."/>
            <person name="Balint B."/>
            <person name="Krizsan K."/>
            <person name="Kiss B."/>
            <person name="Hess J."/>
            <person name="Varga T."/>
            <person name="Slot J."/>
            <person name="Riley R."/>
            <person name="Boka B."/>
            <person name="Rigling D."/>
            <person name="Barry K."/>
            <person name="Lee J."/>
            <person name="Mihaltcheva S."/>
            <person name="LaButti K."/>
            <person name="Lipzen A."/>
            <person name="Waldron R."/>
            <person name="Moloney N.M."/>
            <person name="Sperisen C."/>
            <person name="Kredics L."/>
            <person name="Vagvoelgyi C."/>
            <person name="Patrignani A."/>
            <person name="Fitzpatrick D."/>
            <person name="Nagy I."/>
            <person name="Doyle S."/>
            <person name="Anderson J.B."/>
            <person name="Grigoriev I.V."/>
            <person name="Gueldener U."/>
            <person name="Muensterkoetter M."/>
            <person name="Nagy L.G."/>
        </authorList>
    </citation>
    <scope>NUCLEOTIDE SEQUENCE [LARGE SCALE GENOMIC DNA]</scope>
    <source>
        <strain evidence="8">C18/9</strain>
    </source>
</reference>
<dbReference type="PRINTS" id="PR00314">
    <property type="entry name" value="CLATHRINADPT"/>
</dbReference>
<organism evidence="7 8">
    <name type="scientific">Armillaria ostoyae</name>
    <name type="common">Armillaria root rot fungus</name>
    <dbReference type="NCBI Taxonomy" id="47428"/>
    <lineage>
        <taxon>Eukaryota</taxon>
        <taxon>Fungi</taxon>
        <taxon>Dikarya</taxon>
        <taxon>Basidiomycota</taxon>
        <taxon>Agaricomycotina</taxon>
        <taxon>Agaricomycetes</taxon>
        <taxon>Agaricomycetidae</taxon>
        <taxon>Agaricales</taxon>
        <taxon>Marasmiineae</taxon>
        <taxon>Physalacriaceae</taxon>
        <taxon>Armillaria</taxon>
    </lineage>
</organism>
<protein>
    <recommendedName>
        <fullName evidence="6">MHD domain-containing protein</fullName>
    </recommendedName>
</protein>
<evidence type="ECO:0000259" key="6">
    <source>
        <dbReference type="PROSITE" id="PS51072"/>
    </source>
</evidence>
<keyword evidence="8" id="KW-1185">Reference proteome</keyword>
<dbReference type="PIRSF" id="PIRSF005992">
    <property type="entry name" value="Clathrin_mu"/>
    <property type="match status" value="1"/>
</dbReference>
<keyword evidence="3 5" id="KW-0653">Protein transport</keyword>
<keyword evidence="2 5" id="KW-0813">Transport</keyword>
<dbReference type="PANTHER" id="PTHR10529">
    <property type="entry name" value="AP COMPLEX SUBUNIT MU"/>
    <property type="match status" value="1"/>
</dbReference>
<evidence type="ECO:0000256" key="3">
    <source>
        <dbReference type="ARBA" id="ARBA00022927"/>
    </source>
</evidence>
<dbReference type="AlphaFoldDB" id="A0A284QYL8"/>
<dbReference type="GO" id="GO:0016192">
    <property type="term" value="P:vesicle-mediated transport"/>
    <property type="evidence" value="ECO:0007669"/>
    <property type="project" value="InterPro"/>
</dbReference>
<evidence type="ECO:0000313" key="7">
    <source>
        <dbReference type="EMBL" id="SJL01571.1"/>
    </source>
</evidence>
<dbReference type="EMBL" id="FUEG01000003">
    <property type="protein sequence ID" value="SJL01571.1"/>
    <property type="molecule type" value="Genomic_DNA"/>
</dbReference>
<dbReference type="PROSITE" id="PS51072">
    <property type="entry name" value="MHD"/>
    <property type="match status" value="1"/>
</dbReference>
<feature type="domain" description="MHD" evidence="6">
    <location>
        <begin position="155"/>
        <end position="383"/>
    </location>
</feature>
<dbReference type="InterPro" id="IPR011012">
    <property type="entry name" value="Longin-like_dom_sf"/>
</dbReference>
<evidence type="ECO:0000256" key="1">
    <source>
        <dbReference type="ARBA" id="ARBA00004308"/>
    </source>
</evidence>
<keyword evidence="4" id="KW-0472">Membrane</keyword>
<dbReference type="GO" id="GO:0012505">
    <property type="term" value="C:endomembrane system"/>
    <property type="evidence" value="ECO:0007669"/>
    <property type="project" value="UniProtKB-SubCell"/>
</dbReference>
<dbReference type="SUPFAM" id="SSF64356">
    <property type="entry name" value="SNARE-like"/>
    <property type="match status" value="1"/>
</dbReference>
<evidence type="ECO:0000256" key="5">
    <source>
        <dbReference type="PIRNR" id="PIRNR005992"/>
    </source>
</evidence>
<dbReference type="STRING" id="47428.A0A284QYL8"/>
<dbReference type="Pfam" id="PF00928">
    <property type="entry name" value="Adap_comp_sub"/>
    <property type="match status" value="1"/>
</dbReference>
<accession>A0A284QYL8</accession>
<dbReference type="GO" id="GO:0006886">
    <property type="term" value="P:intracellular protein transport"/>
    <property type="evidence" value="ECO:0007669"/>
    <property type="project" value="UniProtKB-UniRule"/>
</dbReference>
<dbReference type="SUPFAM" id="SSF49447">
    <property type="entry name" value="Second domain of Mu2 adaptin subunit (ap50) of ap2 adaptor"/>
    <property type="match status" value="1"/>
</dbReference>
<evidence type="ECO:0000256" key="2">
    <source>
        <dbReference type="ARBA" id="ARBA00022448"/>
    </source>
</evidence>
<dbReference type="InterPro" id="IPR036168">
    <property type="entry name" value="AP2_Mu_C_sf"/>
</dbReference>
<dbReference type="Gene3D" id="2.60.40.1170">
    <property type="entry name" value="Mu homology domain, subdomain B"/>
    <property type="match status" value="2"/>
</dbReference>
<name>A0A284QYL8_ARMOS</name>
<dbReference type="Gene3D" id="3.30.450.60">
    <property type="match status" value="1"/>
</dbReference>